<name>A0ABT6KP93_9MICO</name>
<reference evidence="1 2" key="1">
    <citation type="submission" date="2023-04" db="EMBL/GenBank/DDBJ databases">
        <title>Genome Encyclopedia of Bacteria and Archaea VI: Functional Genomics of Type Strains.</title>
        <authorList>
            <person name="Whitman W."/>
        </authorList>
    </citation>
    <scope>NUCLEOTIDE SEQUENCE [LARGE SCALE GENOMIC DNA]</scope>
    <source>
        <strain evidence="1 2">SG_E_30_P1</strain>
    </source>
</reference>
<dbReference type="RefSeq" id="WP_322134116.1">
    <property type="nucleotide sequence ID" value="NZ_CP085036.1"/>
</dbReference>
<organism evidence="1 2">
    <name type="scientific">Antiquaquibacter oligotrophicus</name>
    <dbReference type="NCBI Taxonomy" id="2880260"/>
    <lineage>
        <taxon>Bacteria</taxon>
        <taxon>Bacillati</taxon>
        <taxon>Actinomycetota</taxon>
        <taxon>Actinomycetes</taxon>
        <taxon>Micrococcales</taxon>
        <taxon>Microbacteriaceae</taxon>
        <taxon>Antiquaquibacter</taxon>
    </lineage>
</organism>
<evidence type="ECO:0000313" key="1">
    <source>
        <dbReference type="EMBL" id="MDH6181814.1"/>
    </source>
</evidence>
<dbReference type="EMBL" id="JARXVQ010000001">
    <property type="protein sequence ID" value="MDH6181814.1"/>
    <property type="molecule type" value="Genomic_DNA"/>
</dbReference>
<evidence type="ECO:0000313" key="2">
    <source>
        <dbReference type="Proteomes" id="UP001160142"/>
    </source>
</evidence>
<gene>
    <name evidence="1" type="ORF">M2152_001996</name>
</gene>
<sequence>MPQVPATPAAVKNMRLQIGTDTFELHANNVLWSKNTQQVQWQGGTPDASYSDLSEDTHACAINLVNDYQNEDSLFNFLIDHAGETAAISYRPDAEEDFVQTATITLVAPNTGGGMRAFHEQTVTCPSTPPVRTFTPPA</sequence>
<accession>A0ABT6KP93</accession>
<comment type="caution">
    <text evidence="1">The sequence shown here is derived from an EMBL/GenBank/DDBJ whole genome shotgun (WGS) entry which is preliminary data.</text>
</comment>
<keyword evidence="2" id="KW-1185">Reference proteome</keyword>
<protein>
    <submittedName>
        <fullName evidence="1">Uncharacterized protein</fullName>
    </submittedName>
</protein>
<dbReference type="Proteomes" id="UP001160142">
    <property type="component" value="Unassembled WGS sequence"/>
</dbReference>
<proteinExistence type="predicted"/>